<keyword evidence="4" id="KW-0243">Dynein</keyword>
<accession>A0A6J3EA14</accession>
<reference evidence="7" key="1">
    <citation type="submission" date="2025-08" db="UniProtKB">
        <authorList>
            <consortium name="RefSeq"/>
        </authorList>
    </citation>
    <scope>IDENTIFICATION</scope>
    <source>
        <tissue evidence="7">Lung</tissue>
    </source>
</reference>
<dbReference type="PANTHER" id="PTHR15346">
    <property type="entry name" value="DYNACTIN SUBUNIT"/>
    <property type="match status" value="1"/>
</dbReference>
<comment type="subcellular location">
    <subcellularLocation>
        <location evidence="1">Cytoplasm</location>
    </subcellularLocation>
</comment>
<evidence type="ECO:0000256" key="4">
    <source>
        <dbReference type="ARBA" id="ARBA00023017"/>
    </source>
</evidence>
<keyword evidence="3" id="KW-0963">Cytoplasm</keyword>
<evidence type="ECO:0000256" key="3">
    <source>
        <dbReference type="ARBA" id="ARBA00022490"/>
    </source>
</evidence>
<dbReference type="Pfam" id="PF04912">
    <property type="entry name" value="Dynamitin"/>
    <property type="match status" value="1"/>
</dbReference>
<dbReference type="GeneID" id="116499408"/>
<comment type="similarity">
    <text evidence="2">Belongs to the dynactin subunit 2 family.</text>
</comment>
<evidence type="ECO:0000256" key="5">
    <source>
        <dbReference type="SAM" id="MobiDB-lite"/>
    </source>
</evidence>
<name>A0A6J3EA14_AYTFU</name>
<evidence type="ECO:0000256" key="1">
    <source>
        <dbReference type="ARBA" id="ARBA00004496"/>
    </source>
</evidence>
<sequence>MATTARPNGGGTTASPSAALTPRGTGRSLSGHGYSAPWRHGVAPAGIFVSNMNSGIKCTFSKVASGNKLCGAVNMIEGRVAIRRDLDRPEKWACANLMRFNKAKCKDEGVVISRGDKGLRAPTSVGIPDLPQAWNEPEVYETSDMPKGNQAELEALPGAAAEDLAKCRKEAPVKSPAKALTSIGDTVKFEVYWRPGQDQFALNAKIVEVEKRLAQLEATVQFKPISQNLLLVEPMGSSLLETVQILQAKMNVLDEVILDQIEARLKRILGKVKEIAEHEAMVQCANSQSKIHQTYELMQHWDPIASSLPDVLQYLLTLRDLHEEATQVGQVLEDMETMQKEIADALQVNTFLLEVVQKTMKEFLAFVEENVAEIQGSIRNLQK</sequence>
<evidence type="ECO:0000313" key="7">
    <source>
        <dbReference type="RefSeq" id="XP_032060019.1"/>
    </source>
</evidence>
<organism evidence="6 7">
    <name type="scientific">Aythya fuligula</name>
    <name type="common">Tufted duck</name>
    <name type="synonym">Anas fuligula</name>
    <dbReference type="NCBI Taxonomy" id="219594"/>
    <lineage>
        <taxon>Eukaryota</taxon>
        <taxon>Metazoa</taxon>
        <taxon>Chordata</taxon>
        <taxon>Craniata</taxon>
        <taxon>Vertebrata</taxon>
        <taxon>Euteleostomi</taxon>
        <taxon>Archelosauria</taxon>
        <taxon>Archosauria</taxon>
        <taxon>Dinosauria</taxon>
        <taxon>Saurischia</taxon>
        <taxon>Theropoda</taxon>
        <taxon>Coelurosauria</taxon>
        <taxon>Aves</taxon>
        <taxon>Neognathae</taxon>
        <taxon>Galloanserae</taxon>
        <taxon>Anseriformes</taxon>
        <taxon>Anatidae</taxon>
        <taxon>Aythyinae</taxon>
        <taxon>Aythya</taxon>
    </lineage>
</organism>
<dbReference type="Proteomes" id="UP000504639">
    <property type="component" value="Chromosome 27"/>
</dbReference>
<dbReference type="InterPro" id="IPR028133">
    <property type="entry name" value="Dynamitin"/>
</dbReference>
<feature type="region of interest" description="Disordered" evidence="5">
    <location>
        <begin position="1"/>
        <end position="32"/>
    </location>
</feature>
<protein>
    <submittedName>
        <fullName evidence="7">Dynactin subunit 2-like</fullName>
    </submittedName>
</protein>
<gene>
    <name evidence="7" type="primary">LOC116499408</name>
</gene>
<dbReference type="GO" id="GO:0007017">
    <property type="term" value="P:microtubule-based process"/>
    <property type="evidence" value="ECO:0007669"/>
    <property type="project" value="InterPro"/>
</dbReference>
<evidence type="ECO:0000256" key="2">
    <source>
        <dbReference type="ARBA" id="ARBA00006176"/>
    </source>
</evidence>
<dbReference type="GO" id="GO:0005737">
    <property type="term" value="C:cytoplasm"/>
    <property type="evidence" value="ECO:0007669"/>
    <property type="project" value="UniProtKB-SubCell"/>
</dbReference>
<dbReference type="KEGG" id="aful:116499408"/>
<evidence type="ECO:0000313" key="6">
    <source>
        <dbReference type="Proteomes" id="UP000504639"/>
    </source>
</evidence>
<dbReference type="GO" id="GO:0005869">
    <property type="term" value="C:dynactin complex"/>
    <property type="evidence" value="ECO:0007669"/>
    <property type="project" value="InterPro"/>
</dbReference>
<keyword evidence="6" id="KW-1185">Reference proteome</keyword>
<dbReference type="AlphaFoldDB" id="A0A6J3EA14"/>
<dbReference type="RefSeq" id="XP_032060019.1">
    <property type="nucleotide sequence ID" value="XM_032204128.1"/>
</dbReference>
<dbReference type="InParanoid" id="A0A6J3EA14"/>
<proteinExistence type="inferred from homology"/>
<dbReference type="GO" id="GO:0030286">
    <property type="term" value="C:dynein complex"/>
    <property type="evidence" value="ECO:0007669"/>
    <property type="project" value="UniProtKB-KW"/>
</dbReference>